<dbReference type="OrthoDB" id="258627at2759"/>
<accession>A0A232LRR4</accession>
<dbReference type="SUPFAM" id="SSF90002">
    <property type="entry name" value="Hypothetical protein YjiA, C-terminal domain"/>
    <property type="match status" value="1"/>
</dbReference>
<comment type="caution">
    <text evidence="3">The sequence shown here is derived from an EMBL/GenBank/DDBJ whole genome shotgun (WGS) entry which is preliminary data.</text>
</comment>
<dbReference type="Gene3D" id="3.30.1220.10">
    <property type="entry name" value="CobW-like, C-terminal domain"/>
    <property type="match status" value="1"/>
</dbReference>
<organism evidence="3 4">
    <name type="scientific">Elaphomyces granulatus</name>
    <dbReference type="NCBI Taxonomy" id="519963"/>
    <lineage>
        <taxon>Eukaryota</taxon>
        <taxon>Fungi</taxon>
        <taxon>Dikarya</taxon>
        <taxon>Ascomycota</taxon>
        <taxon>Pezizomycotina</taxon>
        <taxon>Eurotiomycetes</taxon>
        <taxon>Eurotiomycetidae</taxon>
        <taxon>Eurotiales</taxon>
        <taxon>Elaphomycetaceae</taxon>
        <taxon>Elaphomyces</taxon>
    </lineage>
</organism>
<dbReference type="Gene3D" id="3.40.50.300">
    <property type="entry name" value="P-loop containing nucleotide triphosphate hydrolases"/>
    <property type="match status" value="1"/>
</dbReference>
<dbReference type="PANTHER" id="PTHR13748:SF31">
    <property type="entry name" value="ZINC-REGULATED GTPASE METALLOPROTEIN ACTIVATOR 1A-RELATED"/>
    <property type="match status" value="1"/>
</dbReference>
<dbReference type="InterPro" id="IPR051316">
    <property type="entry name" value="Zinc-reg_GTPase_activator"/>
</dbReference>
<evidence type="ECO:0000259" key="2">
    <source>
        <dbReference type="Pfam" id="PF02492"/>
    </source>
</evidence>
<evidence type="ECO:0000256" key="1">
    <source>
        <dbReference type="SAM" id="MobiDB-lite"/>
    </source>
</evidence>
<dbReference type="AlphaFoldDB" id="A0A232LRR4"/>
<dbReference type="GO" id="GO:0005737">
    <property type="term" value="C:cytoplasm"/>
    <property type="evidence" value="ECO:0007669"/>
    <property type="project" value="TreeGrafter"/>
</dbReference>
<evidence type="ECO:0000313" key="3">
    <source>
        <dbReference type="EMBL" id="OXV06718.1"/>
    </source>
</evidence>
<gene>
    <name evidence="3" type="ORF">Egran_05515</name>
</gene>
<evidence type="ECO:0000313" key="4">
    <source>
        <dbReference type="Proteomes" id="UP000243515"/>
    </source>
</evidence>
<protein>
    <recommendedName>
        <fullName evidence="2">CobW/HypB/UreG nucleotide-binding domain-containing protein</fullName>
    </recommendedName>
</protein>
<keyword evidence="4" id="KW-1185">Reference proteome</keyword>
<feature type="domain" description="CobW/HypB/UreG nucleotide-binding" evidence="2">
    <location>
        <begin position="31"/>
        <end position="67"/>
    </location>
</feature>
<reference evidence="3 4" key="1">
    <citation type="journal article" date="2015" name="Environ. Microbiol.">
        <title>Metagenome sequence of Elaphomyces granulatus from sporocarp tissue reveals Ascomycota ectomycorrhizal fingerprints of genome expansion and a Proteobacteria-rich microbiome.</title>
        <authorList>
            <person name="Quandt C.A."/>
            <person name="Kohler A."/>
            <person name="Hesse C.N."/>
            <person name="Sharpton T.J."/>
            <person name="Martin F."/>
            <person name="Spatafora J.W."/>
        </authorList>
    </citation>
    <scope>NUCLEOTIDE SEQUENCE [LARGE SCALE GENOMIC DNA]</scope>
    <source>
        <strain evidence="3 4">OSC145934</strain>
    </source>
</reference>
<dbReference type="SUPFAM" id="SSF52540">
    <property type="entry name" value="P-loop containing nucleoside triphosphate hydrolases"/>
    <property type="match status" value="1"/>
</dbReference>
<dbReference type="PANTHER" id="PTHR13748">
    <property type="entry name" value="COBW-RELATED"/>
    <property type="match status" value="1"/>
</dbReference>
<feature type="region of interest" description="Disordered" evidence="1">
    <location>
        <begin position="1"/>
        <end position="20"/>
    </location>
</feature>
<name>A0A232LRR4_9EURO</name>
<dbReference type="EMBL" id="NPHW01005481">
    <property type="protein sequence ID" value="OXV06718.1"/>
    <property type="molecule type" value="Genomic_DNA"/>
</dbReference>
<dbReference type="Proteomes" id="UP000243515">
    <property type="component" value="Unassembled WGS sequence"/>
</dbReference>
<dbReference type="CDD" id="cd03112">
    <property type="entry name" value="CobW-like"/>
    <property type="match status" value="1"/>
</dbReference>
<dbReference type="InterPro" id="IPR003495">
    <property type="entry name" value="CobW/HypB/UreG_nucleotide-bd"/>
</dbReference>
<feature type="domain" description="CobW/HypB/UreG nucleotide-binding" evidence="2">
    <location>
        <begin position="102"/>
        <end position="258"/>
    </location>
</feature>
<proteinExistence type="predicted"/>
<dbReference type="InterPro" id="IPR027417">
    <property type="entry name" value="P-loop_NTPase"/>
</dbReference>
<dbReference type="Pfam" id="PF02492">
    <property type="entry name" value="cobW"/>
    <property type="match status" value="2"/>
</dbReference>
<sequence length="420" mass="45769">MDDDEAPELIDATALPSDSPSVFDSAPHRVPITLITGYLGAGKTTLLNYILREKHGKRVAVIMNGASTSPTALWTSANITHLRIWRLANTHSNFFSPFVAADIEKSLTVNQNGQEVTEWLDVGNGCICCSVKDSGVMAIESLMDRRGSFDYILLETTGLADPGNIAPLFWMDDGLGSSIYLDGIVTLVDAKNILRLLDEPAPEEHAHESHPGPALTIAHLQISHADVVILNKSDLVTAAELEHARQRISSINGAAKIHTTDHGRTPQIEGVVLDLHAYDHLSHLDLQAKGHTHIDPNISTIAITHPAIAASSIARIDAWLRSVLWDSYLPPGDCSSLASADFEIHRLKGILALNDGSFRIIQAVRDVFEIRDAENSRGDMNSADGPDHCKVVLIGRRLGASVTPWQRSLESFLHSDKNRQ</sequence>
<dbReference type="InterPro" id="IPR036627">
    <property type="entry name" value="CobW-likC_sf"/>
</dbReference>